<keyword evidence="2" id="KW-0472">Membrane</keyword>
<evidence type="ECO:0000313" key="3">
    <source>
        <dbReference type="EMBL" id="RWA09470.1"/>
    </source>
</evidence>
<dbReference type="GO" id="GO:0005789">
    <property type="term" value="C:endoplasmic reticulum membrane"/>
    <property type="evidence" value="ECO:0007669"/>
    <property type="project" value="TreeGrafter"/>
</dbReference>
<dbReference type="GO" id="GO:0004143">
    <property type="term" value="F:ATP-dependent diacylglycerol kinase activity"/>
    <property type="evidence" value="ECO:0007669"/>
    <property type="project" value="InterPro"/>
</dbReference>
<dbReference type="GO" id="GO:0006654">
    <property type="term" value="P:phosphatidic acid biosynthetic process"/>
    <property type="evidence" value="ECO:0007669"/>
    <property type="project" value="TreeGrafter"/>
</dbReference>
<evidence type="ECO:0008006" key="5">
    <source>
        <dbReference type="Google" id="ProtNLM"/>
    </source>
</evidence>
<reference evidence="3 4" key="1">
    <citation type="submission" date="2018-12" db="EMBL/GenBank/DDBJ databases">
        <title>Draft genome sequence of Xylaria grammica IHI A82.</title>
        <authorList>
            <person name="Buettner E."/>
            <person name="Kellner H."/>
        </authorList>
    </citation>
    <scope>NUCLEOTIDE SEQUENCE [LARGE SCALE GENOMIC DNA]</scope>
    <source>
        <strain evidence="3 4">IHI A82</strain>
    </source>
</reference>
<dbReference type="InterPro" id="IPR037997">
    <property type="entry name" value="Dgk1-like"/>
</dbReference>
<name>A0A439D507_9PEZI</name>
<accession>A0A439D507</accession>
<dbReference type="EMBL" id="RYZI01000153">
    <property type="protein sequence ID" value="RWA09470.1"/>
    <property type="molecule type" value="Genomic_DNA"/>
</dbReference>
<dbReference type="STRING" id="363999.A0A439D507"/>
<keyword evidence="2" id="KW-0812">Transmembrane</keyword>
<dbReference type="Gene3D" id="3.40.50.2300">
    <property type="match status" value="1"/>
</dbReference>
<proteinExistence type="predicted"/>
<dbReference type="Proteomes" id="UP000286045">
    <property type="component" value="Unassembled WGS sequence"/>
</dbReference>
<feature type="compositionally biased region" description="Basic residues" evidence="1">
    <location>
        <begin position="424"/>
        <end position="436"/>
    </location>
</feature>
<feature type="transmembrane region" description="Helical" evidence="2">
    <location>
        <begin position="736"/>
        <end position="753"/>
    </location>
</feature>
<dbReference type="PANTHER" id="PTHR31303">
    <property type="entry name" value="CTP-DEPENDENT DIACYLGLYCEROL KINASE 1"/>
    <property type="match status" value="1"/>
</dbReference>
<feature type="transmembrane region" description="Helical" evidence="2">
    <location>
        <begin position="644"/>
        <end position="663"/>
    </location>
</feature>
<comment type="caution">
    <text evidence="3">The sequence shown here is derived from an EMBL/GenBank/DDBJ whole genome shotgun (WGS) entry which is preliminary data.</text>
</comment>
<keyword evidence="4" id="KW-1185">Reference proteome</keyword>
<keyword evidence="2" id="KW-1133">Transmembrane helix</keyword>
<protein>
    <recommendedName>
        <fullName evidence="5">Phosphatidate cytidylyltransferase</fullName>
    </recommendedName>
</protein>
<evidence type="ECO:0000256" key="2">
    <source>
        <dbReference type="SAM" id="Phobius"/>
    </source>
</evidence>
<feature type="transmembrane region" description="Helical" evidence="2">
    <location>
        <begin position="585"/>
        <end position="605"/>
    </location>
</feature>
<dbReference type="SUPFAM" id="SSF52172">
    <property type="entry name" value="CheY-like"/>
    <property type="match status" value="1"/>
</dbReference>
<feature type="region of interest" description="Disordered" evidence="1">
    <location>
        <begin position="353"/>
        <end position="472"/>
    </location>
</feature>
<dbReference type="CDD" id="cd17546">
    <property type="entry name" value="REC_hyHK_CKI1_RcsC-like"/>
    <property type="match status" value="1"/>
</dbReference>
<gene>
    <name evidence="3" type="ORF">EKO27_g5636</name>
</gene>
<dbReference type="PANTHER" id="PTHR31303:SF1">
    <property type="entry name" value="CTP-DEPENDENT DIACYLGLYCEROL KINASE 1"/>
    <property type="match status" value="1"/>
</dbReference>
<dbReference type="AlphaFoldDB" id="A0A439D507"/>
<sequence>MPLLQDGTVMRRFRSRNRPSDTEHEDLSTRERAAIEDVTQTIEGLNATLTFTFKAAQGEEVQRARPANTRPGFTILKNEKDLAMPVMDGFEATRLIRAFEDSQPPDHRRALIVGLTAHYGYGLTPNASMFSRSPSGGFDLLLSKPIRMSELYDMFLGGPDTNIIMLYGSLTEEEKSGYPRLLEKDPALGDDPRSNAIRAELERRLASEFAVIEDTRRAAVALKRLLPKKSVVCVNIFIILDAIHHLPGAPSVLLLPHHHCGFYGFQRLREHHNAAEPPSAASPPSSNLDSIAFLATLLAKPFSTATTPESRRDSHLTLNSAYWPLRFYDLRHIFTFTGTVSAPVLPPYPFSMSSRTRRGVPATPRVISPSPTPSDATERSQDGSGYFGPVTRSAARRRQTGSVAPQLPIQENLDEESDPELRRARTRSRSPIKSRKMGSLARAKPETKPDLGSPDSTVDLANGTNGMTKPSDGLLAPPSLVIGSSIGWNWRDFSRSPSPLGLIPIHRHFQTLIHKHEVPRKALHVSIGFFVYWLYVTGTQTSSVPPYLMAALIPIASVDFLRHKYASLNRFYVKYLGALMRETEYAGWNGVIFYLLGAWIVLRFFPKDVSVVAVMLLSWCDTAASTFGRLYGRYTPRIRRGKSLAGSFAAFLVGVATAGWFWGALAPRTGPFPGDDQHPFMFQGVLRLPASVADVLGLDKSTVLGGPAAVGVMSLWSGLVAAGSEVIDLFGWDDNLTIPVLSGLGIWGFLKIFG</sequence>
<dbReference type="InterPro" id="IPR011006">
    <property type="entry name" value="CheY-like_superfamily"/>
</dbReference>
<evidence type="ECO:0000256" key="1">
    <source>
        <dbReference type="SAM" id="MobiDB-lite"/>
    </source>
</evidence>
<feature type="transmembrane region" description="Helical" evidence="2">
    <location>
        <begin position="611"/>
        <end position="632"/>
    </location>
</feature>
<organism evidence="3 4">
    <name type="scientific">Xylaria grammica</name>
    <dbReference type="NCBI Taxonomy" id="363999"/>
    <lineage>
        <taxon>Eukaryota</taxon>
        <taxon>Fungi</taxon>
        <taxon>Dikarya</taxon>
        <taxon>Ascomycota</taxon>
        <taxon>Pezizomycotina</taxon>
        <taxon>Sordariomycetes</taxon>
        <taxon>Xylariomycetidae</taxon>
        <taxon>Xylariales</taxon>
        <taxon>Xylariaceae</taxon>
        <taxon>Xylaria</taxon>
    </lineage>
</organism>
<evidence type="ECO:0000313" key="4">
    <source>
        <dbReference type="Proteomes" id="UP000286045"/>
    </source>
</evidence>